<sequence>MLARPLSTAAAKSTLYFTCAQSLDNRKHVFLSLTINKKSPCLTQARGHPDTAALDHSPPSQAMVRPASGAVIVWSQTEVIVSSGVKNRPIWVISSDRSKHPPKLTITQGASHPRLIVSGKPSVIEAGNLLV</sequence>
<dbReference type="EMBL" id="BMAT01000911">
    <property type="protein sequence ID" value="GFR75843.1"/>
    <property type="molecule type" value="Genomic_DNA"/>
</dbReference>
<evidence type="ECO:0000313" key="1">
    <source>
        <dbReference type="EMBL" id="GFR75843.1"/>
    </source>
</evidence>
<protein>
    <submittedName>
        <fullName evidence="1">Uncharacterized protein</fullName>
    </submittedName>
</protein>
<proteinExistence type="predicted"/>
<dbReference type="AlphaFoldDB" id="A0AAV4FSX5"/>
<keyword evidence="2" id="KW-1185">Reference proteome</keyword>
<reference evidence="1 2" key="1">
    <citation type="journal article" date="2021" name="Elife">
        <title>Chloroplast acquisition without the gene transfer in kleptoplastic sea slugs, Plakobranchus ocellatus.</title>
        <authorList>
            <person name="Maeda T."/>
            <person name="Takahashi S."/>
            <person name="Yoshida T."/>
            <person name="Shimamura S."/>
            <person name="Takaki Y."/>
            <person name="Nagai Y."/>
            <person name="Toyoda A."/>
            <person name="Suzuki Y."/>
            <person name="Arimoto A."/>
            <person name="Ishii H."/>
            <person name="Satoh N."/>
            <person name="Nishiyama T."/>
            <person name="Hasebe M."/>
            <person name="Maruyama T."/>
            <person name="Minagawa J."/>
            <person name="Obokata J."/>
            <person name="Shigenobu S."/>
        </authorList>
    </citation>
    <scope>NUCLEOTIDE SEQUENCE [LARGE SCALE GENOMIC DNA]</scope>
</reference>
<name>A0AAV4FSX5_9GAST</name>
<accession>A0AAV4FSX5</accession>
<gene>
    <name evidence="1" type="ORF">ElyMa_000465900</name>
</gene>
<organism evidence="1 2">
    <name type="scientific">Elysia marginata</name>
    <dbReference type="NCBI Taxonomy" id="1093978"/>
    <lineage>
        <taxon>Eukaryota</taxon>
        <taxon>Metazoa</taxon>
        <taxon>Spiralia</taxon>
        <taxon>Lophotrochozoa</taxon>
        <taxon>Mollusca</taxon>
        <taxon>Gastropoda</taxon>
        <taxon>Heterobranchia</taxon>
        <taxon>Euthyneura</taxon>
        <taxon>Panpulmonata</taxon>
        <taxon>Sacoglossa</taxon>
        <taxon>Placobranchoidea</taxon>
        <taxon>Plakobranchidae</taxon>
        <taxon>Elysia</taxon>
    </lineage>
</organism>
<evidence type="ECO:0000313" key="2">
    <source>
        <dbReference type="Proteomes" id="UP000762676"/>
    </source>
</evidence>
<dbReference type="Proteomes" id="UP000762676">
    <property type="component" value="Unassembled WGS sequence"/>
</dbReference>
<comment type="caution">
    <text evidence="1">The sequence shown here is derived from an EMBL/GenBank/DDBJ whole genome shotgun (WGS) entry which is preliminary data.</text>
</comment>